<evidence type="ECO:0000313" key="4">
    <source>
        <dbReference type="Proteomes" id="UP000051887"/>
    </source>
</evidence>
<evidence type="ECO:0000313" key="2">
    <source>
        <dbReference type="EMBL" id="CUH71536.1"/>
    </source>
</evidence>
<reference evidence="1 3" key="1">
    <citation type="submission" date="2015-09" db="EMBL/GenBank/DDBJ databases">
        <authorList>
            <person name="Rodrigo-Torres L."/>
            <person name="Arahal D.R."/>
        </authorList>
    </citation>
    <scope>NUCLEOTIDE SEQUENCE [LARGE SCALE GENOMIC DNA]</scope>
    <source>
        <strain evidence="1 3">CECT 5118</strain>
    </source>
</reference>
<organism evidence="2 4">
    <name type="scientific">Thalassovita autumnalis</name>
    <dbReference type="NCBI Taxonomy" id="2072972"/>
    <lineage>
        <taxon>Bacteria</taxon>
        <taxon>Pseudomonadati</taxon>
        <taxon>Pseudomonadota</taxon>
        <taxon>Alphaproteobacteria</taxon>
        <taxon>Rhodobacterales</taxon>
        <taxon>Roseobacteraceae</taxon>
        <taxon>Thalassovita</taxon>
    </lineage>
</organism>
<dbReference type="Proteomes" id="UP000051086">
    <property type="component" value="Unassembled WGS sequence"/>
</dbReference>
<reference evidence="2 4" key="2">
    <citation type="submission" date="2015-09" db="EMBL/GenBank/DDBJ databases">
        <authorList>
            <consortium name="Swine Surveillance"/>
        </authorList>
    </citation>
    <scope>NUCLEOTIDE SEQUENCE [LARGE SCALE GENOMIC DNA]</scope>
    <source>
        <strain evidence="2 4">5120</strain>
    </source>
</reference>
<protein>
    <submittedName>
        <fullName evidence="2">Uncharacterized protein</fullName>
    </submittedName>
</protein>
<accession>A0A0P1FRV3</accession>
<dbReference type="OrthoDB" id="7876203at2"/>
<gene>
    <name evidence="1" type="ORF">TL5118_01933</name>
    <name evidence="2" type="ORF">TL5120_01325</name>
</gene>
<keyword evidence="3" id="KW-1185">Reference proteome</keyword>
<proteinExistence type="predicted"/>
<evidence type="ECO:0000313" key="3">
    <source>
        <dbReference type="Proteomes" id="UP000051086"/>
    </source>
</evidence>
<evidence type="ECO:0000313" key="1">
    <source>
        <dbReference type="EMBL" id="CUH66856.1"/>
    </source>
</evidence>
<sequence length="253" mass="27180">MTTDLALHKDLTALAEVTDAFERSWSITDQGVEARVLFFCDTSVAAAKALAQAAQGLQIDPALLADWSSAIAGSDAIGLALRCDRKSVRLYTQYWLAVVARLEAGDRSPFPLYRGFKALPGGVSRRDDYLCLPAAPAEVFGPPMAAGFAAFGLDVDQGAEVFRSLTAESAIFTVTEDPDRQSWLITTRRAEIPKAALAEWLAPLAERPDGAAIIAAARSEPLVHVAGGRDQIKGDFLTFYFETDKKTALASIT</sequence>
<dbReference type="EMBL" id="CYSC01000021">
    <property type="protein sequence ID" value="CUH71536.1"/>
    <property type="molecule type" value="Genomic_DNA"/>
</dbReference>
<dbReference type="AlphaFoldDB" id="A0A0P1FRV3"/>
<dbReference type="RefSeq" id="WP_058242845.1">
    <property type="nucleotide sequence ID" value="NZ_CYSB01000027.1"/>
</dbReference>
<name>A0A0P1FRV3_9RHOB</name>
<dbReference type="EMBL" id="CYSB01000027">
    <property type="protein sequence ID" value="CUH66856.1"/>
    <property type="molecule type" value="Genomic_DNA"/>
</dbReference>
<dbReference type="Proteomes" id="UP000051887">
    <property type="component" value="Unassembled WGS sequence"/>
</dbReference>